<dbReference type="EMBL" id="BK002772">
    <property type="protein sequence ID" value="DAA04277.1"/>
    <property type="molecule type" value="Genomic_DNA"/>
</dbReference>
<dbReference type="AlphaFoldDB" id="Q6IJE4"/>
<organism evidence="2">
    <name type="scientific">Drosophila melanogaster</name>
    <name type="common">Fruit fly</name>
    <dbReference type="NCBI Taxonomy" id="7227"/>
    <lineage>
        <taxon>Eukaryota</taxon>
        <taxon>Metazoa</taxon>
        <taxon>Ecdysozoa</taxon>
        <taxon>Arthropoda</taxon>
        <taxon>Hexapoda</taxon>
        <taxon>Insecta</taxon>
        <taxon>Pterygota</taxon>
        <taxon>Neoptera</taxon>
        <taxon>Endopterygota</taxon>
        <taxon>Diptera</taxon>
        <taxon>Brachycera</taxon>
        <taxon>Muscomorpha</taxon>
        <taxon>Ephydroidea</taxon>
        <taxon>Drosophilidae</taxon>
        <taxon>Drosophila</taxon>
        <taxon>Sophophora</taxon>
    </lineage>
</organism>
<feature type="region of interest" description="Disordered" evidence="1">
    <location>
        <begin position="1"/>
        <end position="28"/>
    </location>
</feature>
<evidence type="ECO:0000313" key="2">
    <source>
        <dbReference type="EMBL" id="DAA04277.1"/>
    </source>
</evidence>
<feature type="compositionally biased region" description="Polar residues" evidence="1">
    <location>
        <begin position="1"/>
        <end position="26"/>
    </location>
</feature>
<evidence type="ECO:0000256" key="1">
    <source>
        <dbReference type="SAM" id="MobiDB-lite"/>
    </source>
</evidence>
<accession>Q6IJE4</accession>
<proteinExistence type="predicted"/>
<gene>
    <name evidence="2" type="ORF">HDC15089</name>
</gene>
<reference evidence="2" key="1">
    <citation type="journal article" date="2003" name="Genome Biol.">
        <title>An integrated gene annotation and transcriptional profiling approach towards the full gene content of the Drosophila genome.</title>
        <authorList>
            <person name="Hild M."/>
            <person name="Beckmann B."/>
            <person name="Haas S.A."/>
            <person name="Koch B."/>
            <person name="Solovyev V."/>
            <person name="Busold C."/>
            <person name="Fellenberg K."/>
            <person name="Boutros M."/>
            <person name="Vingron M."/>
            <person name="Sauer F."/>
            <person name="Hoheisel J.D."/>
            <person name="Paro R."/>
        </authorList>
    </citation>
    <scope>NUCLEOTIDE SEQUENCE</scope>
</reference>
<protein>
    <submittedName>
        <fullName evidence="2">HDC15089</fullName>
    </submittedName>
</protein>
<name>Q6IJE4_DROME</name>
<sequence>MANGKWSSGTNTTESSCRGSQTQGILQKSLRKPRPWCWLGWGDQSGSIGGVFGGGPGRLMEGPGLVICNMVYVLGAGQCFLHSMRPSVLHGHVLWPCTSGMIYSYAA</sequence>